<evidence type="ECO:0000313" key="8">
    <source>
        <dbReference type="EMBL" id="KAL1122991.1"/>
    </source>
</evidence>
<dbReference type="GO" id="GO:0016020">
    <property type="term" value="C:membrane"/>
    <property type="evidence" value="ECO:0007669"/>
    <property type="project" value="UniProtKB-SubCell"/>
</dbReference>
<dbReference type="InterPro" id="IPR051717">
    <property type="entry name" value="MFS_MFSD6"/>
</dbReference>
<proteinExistence type="inferred from homology"/>
<evidence type="ECO:0000256" key="4">
    <source>
        <dbReference type="ARBA" id="ARBA00022989"/>
    </source>
</evidence>
<dbReference type="InterPro" id="IPR036259">
    <property type="entry name" value="MFS_trans_sf"/>
</dbReference>
<evidence type="ECO:0000256" key="6">
    <source>
        <dbReference type="SAM" id="Phobius"/>
    </source>
</evidence>
<keyword evidence="3 6" id="KW-0812">Transmembrane</keyword>
<feature type="transmembrane region" description="Helical" evidence="6">
    <location>
        <begin position="36"/>
        <end position="53"/>
    </location>
</feature>
<dbReference type="PANTHER" id="PTHR16172:SF37">
    <property type="entry name" value="RE36877P"/>
    <property type="match status" value="1"/>
</dbReference>
<evidence type="ECO:0000256" key="5">
    <source>
        <dbReference type="ARBA" id="ARBA00023136"/>
    </source>
</evidence>
<protein>
    <recommendedName>
        <fullName evidence="7">Major facilitator superfamily associated domain-containing protein</fullName>
    </recommendedName>
</protein>
<feature type="transmembrane region" description="Helical" evidence="6">
    <location>
        <begin position="109"/>
        <end position="133"/>
    </location>
</feature>
<keyword evidence="9" id="KW-1185">Reference proteome</keyword>
<feature type="transmembrane region" description="Helical" evidence="6">
    <location>
        <begin position="183"/>
        <end position="207"/>
    </location>
</feature>
<dbReference type="AlphaFoldDB" id="A0ABD0Y707"/>
<comment type="subcellular location">
    <subcellularLocation>
        <location evidence="1">Membrane</location>
        <topology evidence="1">Multi-pass membrane protein</topology>
    </subcellularLocation>
</comment>
<sequence length="259" mass="28123">MSLGTIGYNVSNSISDAICFDILGDGEQRNYGQQRVWGTIGFGLSALVGGYLIDKTSYGLDVKNYTPAYALAVGLMLLDVATCCKLKFPPLPKSESIVRSITSLVKQPAVLTFLIYAMLVGICDAAMIFYLLWYLEDLAKVTNQIENIKLLQGLTVACETLFGEVVFFYISGYVISRLGYGHCLTLCFALYALRLGLVSALPSPWWILPVETFMQGPTYALCYATIVGYASQVSPPGTSATMQGLVAGMDDGIGKFQNE</sequence>
<dbReference type="Pfam" id="PF12832">
    <property type="entry name" value="MFS_1_like"/>
    <property type="match status" value="1"/>
</dbReference>
<evidence type="ECO:0000313" key="9">
    <source>
        <dbReference type="Proteomes" id="UP001558652"/>
    </source>
</evidence>
<dbReference type="SUPFAM" id="SSF103473">
    <property type="entry name" value="MFS general substrate transporter"/>
    <property type="match status" value="1"/>
</dbReference>
<dbReference type="EMBL" id="JBFDAA010000013">
    <property type="protein sequence ID" value="KAL1122991.1"/>
    <property type="molecule type" value="Genomic_DNA"/>
</dbReference>
<evidence type="ECO:0000256" key="3">
    <source>
        <dbReference type="ARBA" id="ARBA00022692"/>
    </source>
</evidence>
<keyword evidence="5 6" id="KW-0472">Membrane</keyword>
<comment type="caution">
    <text evidence="8">The sequence shown here is derived from an EMBL/GenBank/DDBJ whole genome shotgun (WGS) entry which is preliminary data.</text>
</comment>
<dbReference type="Proteomes" id="UP001558652">
    <property type="component" value="Unassembled WGS sequence"/>
</dbReference>
<name>A0ABD0Y707_9HEMI</name>
<feature type="transmembrane region" description="Helical" evidence="6">
    <location>
        <begin position="153"/>
        <end position="176"/>
    </location>
</feature>
<dbReference type="PANTHER" id="PTHR16172">
    <property type="entry name" value="MAJOR FACILITATOR SUPERFAMILY DOMAIN-CONTAINING PROTEIN 6-LIKE"/>
    <property type="match status" value="1"/>
</dbReference>
<reference evidence="8 9" key="1">
    <citation type="submission" date="2024-07" db="EMBL/GenBank/DDBJ databases">
        <title>Chromosome-level genome assembly of the water stick insect Ranatra chinensis (Heteroptera: Nepidae).</title>
        <authorList>
            <person name="Liu X."/>
        </authorList>
    </citation>
    <scope>NUCLEOTIDE SEQUENCE [LARGE SCALE GENOMIC DNA]</scope>
    <source>
        <strain evidence="8">Cailab_2021Rc</strain>
        <tissue evidence="8">Muscle</tissue>
    </source>
</reference>
<gene>
    <name evidence="8" type="ORF">AAG570_003315</name>
</gene>
<dbReference type="Gene3D" id="1.20.1250.20">
    <property type="entry name" value="MFS general substrate transporter like domains"/>
    <property type="match status" value="2"/>
</dbReference>
<feature type="transmembrane region" description="Helical" evidence="6">
    <location>
        <begin position="68"/>
        <end position="88"/>
    </location>
</feature>
<feature type="domain" description="Major facilitator superfamily associated" evidence="7">
    <location>
        <begin position="2"/>
        <end position="256"/>
    </location>
</feature>
<evidence type="ECO:0000256" key="2">
    <source>
        <dbReference type="ARBA" id="ARBA00005241"/>
    </source>
</evidence>
<keyword evidence="4 6" id="KW-1133">Transmembrane helix</keyword>
<dbReference type="InterPro" id="IPR024989">
    <property type="entry name" value="MFS_assoc_dom"/>
</dbReference>
<evidence type="ECO:0000259" key="7">
    <source>
        <dbReference type="Pfam" id="PF12832"/>
    </source>
</evidence>
<evidence type="ECO:0000256" key="1">
    <source>
        <dbReference type="ARBA" id="ARBA00004141"/>
    </source>
</evidence>
<organism evidence="8 9">
    <name type="scientific">Ranatra chinensis</name>
    <dbReference type="NCBI Taxonomy" id="642074"/>
    <lineage>
        <taxon>Eukaryota</taxon>
        <taxon>Metazoa</taxon>
        <taxon>Ecdysozoa</taxon>
        <taxon>Arthropoda</taxon>
        <taxon>Hexapoda</taxon>
        <taxon>Insecta</taxon>
        <taxon>Pterygota</taxon>
        <taxon>Neoptera</taxon>
        <taxon>Paraneoptera</taxon>
        <taxon>Hemiptera</taxon>
        <taxon>Heteroptera</taxon>
        <taxon>Panheteroptera</taxon>
        <taxon>Nepomorpha</taxon>
        <taxon>Nepidae</taxon>
        <taxon>Ranatrinae</taxon>
        <taxon>Ranatra</taxon>
    </lineage>
</organism>
<accession>A0ABD0Y707</accession>
<comment type="similarity">
    <text evidence="2">Belongs to the major facilitator superfamily. MFSD6 family.</text>
</comment>